<name>M2XJG8_GALSU</name>
<dbReference type="RefSeq" id="XP_005706782.1">
    <property type="nucleotide sequence ID" value="XM_005706725.1"/>
</dbReference>
<dbReference type="OMA" id="HENADQG"/>
<sequence>MTYVCEKPRYRIRLVYGLTRNGDGSFQVSSKDNRGTSVQGERRLAMAALLIQTAAAEFLYRQGLKRKTFIFDQQHVSAIPPVTTFRFSFTDEEAFRLQDGSLWSTIHEQLKGLPDREDTIDLVVMSFTRYDPNAKVAKAHTALGGDRLALFGGGCLYSWPETIEQVVERFLDERPCDKSLFDDSGGRGKMWSITATTIGALLHELGHCLSLPHPTGKLGWKGGGIMARGFDHFNRLFVGFEDGRVITQADEPFFDRSSAIRLFYHKYLNPMGYYHASPTPASWWNRLVDQDQIKLSRDSATQAVMITAPFGIRHIAFLVNGDQADHEEYHLSEPPPNNRTLMPDKQLIEQRLHLQNTRTEVSVSVCDSHGNIVVKRLKEI</sequence>
<dbReference type="EMBL" id="KB454501">
    <property type="protein sequence ID" value="EME30262.1"/>
    <property type="molecule type" value="Genomic_DNA"/>
</dbReference>
<reference evidence="2" key="1">
    <citation type="journal article" date="2013" name="Science">
        <title>Gene transfer from bacteria and archaea facilitated evolution of an extremophilic eukaryote.</title>
        <authorList>
            <person name="Schonknecht G."/>
            <person name="Chen W.H."/>
            <person name="Ternes C.M."/>
            <person name="Barbier G.G."/>
            <person name="Shrestha R.P."/>
            <person name="Stanke M."/>
            <person name="Brautigam A."/>
            <person name="Baker B.J."/>
            <person name="Banfield J.F."/>
            <person name="Garavito R.M."/>
            <person name="Carr K."/>
            <person name="Wilkerson C."/>
            <person name="Rensing S.A."/>
            <person name="Gagneul D."/>
            <person name="Dickenson N.E."/>
            <person name="Oesterhelt C."/>
            <person name="Lercher M.J."/>
            <person name="Weber A.P."/>
        </authorList>
    </citation>
    <scope>NUCLEOTIDE SEQUENCE [LARGE SCALE GENOMIC DNA]</scope>
    <source>
        <strain evidence="2">074W</strain>
    </source>
</reference>
<accession>M2XJG8</accession>
<dbReference type="Gramene" id="EME30262">
    <property type="protein sequence ID" value="EME30262"/>
    <property type="gene ID" value="Gasu_24130"/>
</dbReference>
<dbReference type="KEGG" id="gsl:Gasu_24130"/>
<evidence type="ECO:0000313" key="2">
    <source>
        <dbReference type="Proteomes" id="UP000030680"/>
    </source>
</evidence>
<dbReference type="InterPro" id="IPR053002">
    <property type="entry name" value="Metalloproteinase_M10B"/>
</dbReference>
<dbReference type="InterPro" id="IPR021917">
    <property type="entry name" value="Unchr_Zn-peptidase-like"/>
</dbReference>
<dbReference type="AlphaFoldDB" id="M2XJG8"/>
<evidence type="ECO:0000313" key="1">
    <source>
        <dbReference type="EMBL" id="EME30262.1"/>
    </source>
</evidence>
<dbReference type="GeneID" id="17089003"/>
<dbReference type="eggNOG" id="KOG4525">
    <property type="taxonomic scope" value="Eukaryota"/>
</dbReference>
<proteinExistence type="predicted"/>
<organism evidence="1 2">
    <name type="scientific">Galdieria sulphuraria</name>
    <name type="common">Red alga</name>
    <dbReference type="NCBI Taxonomy" id="130081"/>
    <lineage>
        <taxon>Eukaryota</taxon>
        <taxon>Rhodophyta</taxon>
        <taxon>Bangiophyceae</taxon>
        <taxon>Galdieriales</taxon>
        <taxon>Galdieriaceae</taxon>
        <taxon>Galdieria</taxon>
    </lineage>
</organism>
<dbReference type="PANTHER" id="PTHR21054">
    <property type="entry name" value="ZINC METALLOPROTEINASE-RELATED"/>
    <property type="match status" value="1"/>
</dbReference>
<protein>
    <recommendedName>
        <fullName evidence="3">Zinc metalloproteinase</fullName>
    </recommendedName>
</protein>
<gene>
    <name evidence="1" type="ORF">Gasu_24130</name>
</gene>
<keyword evidence="2" id="KW-1185">Reference proteome</keyword>
<dbReference type="PANTHER" id="PTHR21054:SF2">
    <property type="entry name" value="MIP04191P"/>
    <property type="match status" value="1"/>
</dbReference>
<dbReference type="OrthoDB" id="74460at2759"/>
<dbReference type="Proteomes" id="UP000030680">
    <property type="component" value="Unassembled WGS sequence"/>
</dbReference>
<dbReference type="Pfam" id="PF12044">
    <property type="entry name" value="Metallopep"/>
    <property type="match status" value="1"/>
</dbReference>
<evidence type="ECO:0008006" key="3">
    <source>
        <dbReference type="Google" id="ProtNLM"/>
    </source>
</evidence>